<dbReference type="InterPro" id="IPR053135">
    <property type="entry name" value="AKR2_Oxidoreductase"/>
</dbReference>
<dbReference type="PANTHER" id="PTHR43312:SF1">
    <property type="entry name" value="NADP-DEPENDENT OXIDOREDUCTASE DOMAIN-CONTAINING PROTEIN"/>
    <property type="match status" value="1"/>
</dbReference>
<dbReference type="PANTHER" id="PTHR43312">
    <property type="entry name" value="D-THREO-ALDOSE 1-DEHYDROGENASE"/>
    <property type="match status" value="1"/>
</dbReference>
<protein>
    <submittedName>
        <fullName evidence="3">Aldo/keto reductase</fullName>
    </submittedName>
</protein>
<feature type="compositionally biased region" description="Low complexity" evidence="1">
    <location>
        <begin position="1"/>
        <end position="11"/>
    </location>
</feature>
<proteinExistence type="predicted"/>
<accession>A0ABP3IAZ1</accession>
<dbReference type="SUPFAM" id="SSF51430">
    <property type="entry name" value="NAD(P)-linked oxidoreductase"/>
    <property type="match status" value="1"/>
</dbReference>
<dbReference type="InterPro" id="IPR036812">
    <property type="entry name" value="NAD(P)_OxRdtase_dom_sf"/>
</dbReference>
<name>A0ABP3IAZ1_9ACTN</name>
<feature type="region of interest" description="Disordered" evidence="1">
    <location>
        <begin position="1"/>
        <end position="20"/>
    </location>
</feature>
<evidence type="ECO:0000259" key="2">
    <source>
        <dbReference type="Pfam" id="PF00248"/>
    </source>
</evidence>
<gene>
    <name evidence="3" type="ORF">GCM10010357_16840</name>
</gene>
<evidence type="ECO:0000256" key="1">
    <source>
        <dbReference type="SAM" id="MobiDB-lite"/>
    </source>
</evidence>
<reference evidence="4" key="1">
    <citation type="journal article" date="2019" name="Int. J. Syst. Evol. Microbiol.">
        <title>The Global Catalogue of Microorganisms (GCM) 10K type strain sequencing project: providing services to taxonomists for standard genome sequencing and annotation.</title>
        <authorList>
            <consortium name="The Broad Institute Genomics Platform"/>
            <consortium name="The Broad Institute Genome Sequencing Center for Infectious Disease"/>
            <person name="Wu L."/>
            <person name="Ma J."/>
        </authorList>
    </citation>
    <scope>NUCLEOTIDE SEQUENCE [LARGE SCALE GENOMIC DNA]</scope>
    <source>
        <strain evidence="4">JCM 4788</strain>
    </source>
</reference>
<dbReference type="Pfam" id="PF00248">
    <property type="entry name" value="Aldo_ket_red"/>
    <property type="match status" value="1"/>
</dbReference>
<dbReference type="Proteomes" id="UP001500879">
    <property type="component" value="Unassembled WGS sequence"/>
</dbReference>
<evidence type="ECO:0000313" key="4">
    <source>
        <dbReference type="Proteomes" id="UP001500879"/>
    </source>
</evidence>
<dbReference type="RefSeq" id="WP_344021600.1">
    <property type="nucleotide sequence ID" value="NZ_BAAABX010000017.1"/>
</dbReference>
<comment type="caution">
    <text evidence="3">The sequence shown here is derived from an EMBL/GenBank/DDBJ whole genome shotgun (WGS) entry which is preliminary data.</text>
</comment>
<feature type="domain" description="NADP-dependent oxidoreductase" evidence="2">
    <location>
        <begin position="60"/>
        <end position="310"/>
    </location>
</feature>
<evidence type="ECO:0000313" key="3">
    <source>
        <dbReference type="EMBL" id="GAA0396399.1"/>
    </source>
</evidence>
<keyword evidence="4" id="KW-1185">Reference proteome</keyword>
<dbReference type="EMBL" id="BAAABX010000017">
    <property type="protein sequence ID" value="GAA0396399.1"/>
    <property type="molecule type" value="Genomic_DNA"/>
</dbReference>
<dbReference type="Gene3D" id="3.20.20.100">
    <property type="entry name" value="NADP-dependent oxidoreductase domain"/>
    <property type="match status" value="1"/>
</dbReference>
<organism evidence="3 4">
    <name type="scientific">Streptomyces luteireticuli</name>
    <dbReference type="NCBI Taxonomy" id="173858"/>
    <lineage>
        <taxon>Bacteria</taxon>
        <taxon>Bacillati</taxon>
        <taxon>Actinomycetota</taxon>
        <taxon>Actinomycetes</taxon>
        <taxon>Kitasatosporales</taxon>
        <taxon>Streptomycetaceae</taxon>
        <taxon>Streptomyces</taxon>
    </lineage>
</organism>
<sequence length="337" mass="35191">MPSTPSTPVTPDTERSVGSPITRFGLGTAAVGRPGYITLGRDVDLPVERTVEALRGRTHALLDAAYAAGVRYFDAARSYGRAEEFLAEWLTSRPEAAADVTVGSKWGYTYTAGWRVSGVPAHEVKEHSTAVFDRQIRETRTLLGRHLNVYLVHSVTPDSPALTDPALHARLAGLAAEGVRVGLSTSGPEQARAIRAALEVTVDGRPLFAAVQSTWNLLEPSAAPALAEAHAAGWLVVVKEAMANGRLAGRNATGPDTAALRSAAMRAGGSCDALALAAAAAQPWADIVLSGAASPEQLASNLTAADLPVTPGILAGLAPLAEPAETYWRTRAALPWA</sequence>
<dbReference type="InterPro" id="IPR023210">
    <property type="entry name" value="NADP_OxRdtase_dom"/>
</dbReference>
<dbReference type="CDD" id="cd19098">
    <property type="entry name" value="AKR_unchar"/>
    <property type="match status" value="1"/>
</dbReference>